<proteinExistence type="predicted"/>
<comment type="caution">
    <text evidence="1">The sequence shown here is derived from an EMBL/GenBank/DDBJ whole genome shotgun (WGS) entry which is preliminary data.</text>
</comment>
<name>A0ACC7PBP0_9BACL</name>
<evidence type="ECO:0000313" key="1">
    <source>
        <dbReference type="EMBL" id="MFM9331782.1"/>
    </source>
</evidence>
<dbReference type="Proteomes" id="UP001631969">
    <property type="component" value="Unassembled WGS sequence"/>
</dbReference>
<accession>A0ACC7PBP0</accession>
<evidence type="ECO:0000313" key="2">
    <source>
        <dbReference type="Proteomes" id="UP001631969"/>
    </source>
</evidence>
<dbReference type="EMBL" id="JBJURJ010000022">
    <property type="protein sequence ID" value="MFM9331782.1"/>
    <property type="molecule type" value="Genomic_DNA"/>
</dbReference>
<sequence>MWWLWIALPLAAIAVAFGVALWHFSDKVVQIKVWDAERILRFEADSGVLDLAYLEALPKEDVTITSPYGYALSGWFIPCGEDSNKTVILAHGVTRSRLSSIKYVELFRKRGYNVLAYDHRRHGQSGGASTTYGFYEKEDLRAWVDWVFRRMGPGAVVGTHGESMGAATVLQHAATDERLRFCIADCPYSDIMGQLVYRLKVEYPGVPVSPTIPLVALLCRLRTGVRLDMAESLRSLPLAATPVLFIHGQEDSYIEKRMTEEMFRLKQGTKRLYLAPDADHAEAYMKNPDEYDRIVGEFLEEAGV</sequence>
<gene>
    <name evidence="1" type="ORF">ACI1P1_26130</name>
</gene>
<organism evidence="1 2">
    <name type="scientific">Paenibacillus mesotrionivorans</name>
    <dbReference type="NCBI Taxonomy" id="3160968"/>
    <lineage>
        <taxon>Bacteria</taxon>
        <taxon>Bacillati</taxon>
        <taxon>Bacillota</taxon>
        <taxon>Bacilli</taxon>
        <taxon>Bacillales</taxon>
        <taxon>Paenibacillaceae</taxon>
        <taxon>Paenibacillus</taxon>
    </lineage>
</organism>
<reference evidence="1" key="1">
    <citation type="submission" date="2024-12" db="EMBL/GenBank/DDBJ databases">
        <authorList>
            <person name="Wu N."/>
        </authorList>
    </citation>
    <scope>NUCLEOTIDE SEQUENCE</scope>
    <source>
        <strain evidence="1">P15</strain>
    </source>
</reference>
<keyword evidence="1" id="KW-0378">Hydrolase</keyword>
<protein>
    <submittedName>
        <fullName evidence="1">Alpha/beta hydrolase</fullName>
    </submittedName>
</protein>
<keyword evidence="2" id="KW-1185">Reference proteome</keyword>